<evidence type="ECO:0000313" key="9">
    <source>
        <dbReference type="EMBL" id="KDR21835.1"/>
    </source>
</evidence>
<name>A0A067RMK3_ZOONE</name>
<keyword evidence="6 8" id="KW-0675">Receptor</keyword>
<feature type="transmembrane region" description="Helical" evidence="8">
    <location>
        <begin position="383"/>
        <end position="401"/>
    </location>
</feature>
<keyword evidence="5 8" id="KW-0472">Membrane</keyword>
<dbReference type="GO" id="GO:0030425">
    <property type="term" value="C:dendrite"/>
    <property type="evidence" value="ECO:0007669"/>
    <property type="project" value="TreeGrafter"/>
</dbReference>
<accession>A0A067RMK3</accession>
<feature type="transmembrane region" description="Helical" evidence="8">
    <location>
        <begin position="71"/>
        <end position="93"/>
    </location>
</feature>
<keyword evidence="10" id="KW-1185">Reference proteome</keyword>
<dbReference type="GO" id="GO:0050909">
    <property type="term" value="P:sensory perception of taste"/>
    <property type="evidence" value="ECO:0007669"/>
    <property type="project" value="InterPro"/>
</dbReference>
<feature type="transmembrane region" description="Helical" evidence="8">
    <location>
        <begin position="113"/>
        <end position="134"/>
    </location>
</feature>
<feature type="transmembrane region" description="Helical" evidence="8">
    <location>
        <begin position="303"/>
        <end position="322"/>
    </location>
</feature>
<dbReference type="AlphaFoldDB" id="A0A067RMK3"/>
<gene>
    <name evidence="9" type="ORF">L798_03482</name>
</gene>
<dbReference type="InParanoid" id="A0A067RMK3"/>
<reference evidence="9 10" key="1">
    <citation type="journal article" date="2014" name="Nat. Commun.">
        <title>Molecular traces of alternative social organization in a termite genome.</title>
        <authorList>
            <person name="Terrapon N."/>
            <person name="Li C."/>
            <person name="Robertson H.M."/>
            <person name="Ji L."/>
            <person name="Meng X."/>
            <person name="Booth W."/>
            <person name="Chen Z."/>
            <person name="Childers C.P."/>
            <person name="Glastad K.M."/>
            <person name="Gokhale K."/>
            <person name="Gowin J."/>
            <person name="Gronenberg W."/>
            <person name="Hermansen R.A."/>
            <person name="Hu H."/>
            <person name="Hunt B.G."/>
            <person name="Huylmans A.K."/>
            <person name="Khalil S.M."/>
            <person name="Mitchell R.D."/>
            <person name="Munoz-Torres M.C."/>
            <person name="Mustard J.A."/>
            <person name="Pan H."/>
            <person name="Reese J.T."/>
            <person name="Scharf M.E."/>
            <person name="Sun F."/>
            <person name="Vogel H."/>
            <person name="Xiao J."/>
            <person name="Yang W."/>
            <person name="Yang Z."/>
            <person name="Yang Z."/>
            <person name="Zhou J."/>
            <person name="Zhu J."/>
            <person name="Brent C.S."/>
            <person name="Elsik C.G."/>
            <person name="Goodisman M.A."/>
            <person name="Liberles D.A."/>
            <person name="Roe R.M."/>
            <person name="Vargo E.L."/>
            <person name="Vilcinskas A."/>
            <person name="Wang J."/>
            <person name="Bornberg-Bauer E."/>
            <person name="Korb J."/>
            <person name="Zhang G."/>
            <person name="Liebig J."/>
        </authorList>
    </citation>
    <scope>NUCLEOTIDE SEQUENCE [LARGE SCALE GENOMIC DNA]</scope>
    <source>
        <tissue evidence="9">Whole organism</tissue>
    </source>
</reference>
<evidence type="ECO:0000256" key="6">
    <source>
        <dbReference type="ARBA" id="ARBA00023170"/>
    </source>
</evidence>
<dbReference type="EMBL" id="KK852535">
    <property type="protein sequence ID" value="KDR21835.1"/>
    <property type="molecule type" value="Genomic_DNA"/>
</dbReference>
<evidence type="ECO:0000256" key="1">
    <source>
        <dbReference type="ARBA" id="ARBA00004651"/>
    </source>
</evidence>
<dbReference type="eggNOG" id="ENOG502SPS2">
    <property type="taxonomic scope" value="Eukaryota"/>
</dbReference>
<comment type="similarity">
    <text evidence="8">Belongs to the insect chemoreceptor superfamily. Gustatory receptor (GR) family.</text>
</comment>
<dbReference type="InterPro" id="IPR013604">
    <property type="entry name" value="7TM_chemorcpt"/>
</dbReference>
<proteinExistence type="inferred from homology"/>
<evidence type="ECO:0000256" key="5">
    <source>
        <dbReference type="ARBA" id="ARBA00023136"/>
    </source>
</evidence>
<keyword evidence="2 8" id="KW-1003">Cell membrane</keyword>
<keyword evidence="7 8" id="KW-0807">Transducer</keyword>
<dbReference type="PANTHER" id="PTHR21143:SF121">
    <property type="entry name" value="GUSTATORY AND ODORANT RECEPTOR 21A"/>
    <property type="match status" value="1"/>
</dbReference>
<dbReference type="GO" id="GO:0030424">
    <property type="term" value="C:axon"/>
    <property type="evidence" value="ECO:0007669"/>
    <property type="project" value="TreeGrafter"/>
</dbReference>
<dbReference type="Proteomes" id="UP000027135">
    <property type="component" value="Unassembled WGS sequence"/>
</dbReference>
<evidence type="ECO:0000256" key="3">
    <source>
        <dbReference type="ARBA" id="ARBA00022692"/>
    </source>
</evidence>
<sequence>MRNTRMFQSKDISFTTNNILWKPSTNTKWLSKDEVNFESEFYHSQFKPLFHLLRLLGVFPVEIPKTGTPRFCILSPAVAYSVCLYLLLMVSFYCNLQERMMALHDSRNFDYKIYNVLHVSISGSCLVVPLIMALDLKKLVLYTGEWMQYQILFRKVTGQLLVLSVRRRCICYAVLSCLGGTATIFFYFYEPRVPLLALPSYMFSGILAEIMVSYWMITFHSLALAGSKYATCFKSKLKQGTVSAEMIGEYRILWMRLSELVSGAGVATETLLALHVSILLFGLVMCLYGLLFGISDGHSSRNVTMTVIGVVGLLFVAPFYCICSQADYIMTTVETKVQKELHHITTWCRRQDIQQEVNNFLGTISMNPPVISVLGFTNINRRLFASFASAMLTYLIVLLQMKMGEAESDKT</sequence>
<dbReference type="GO" id="GO:0005886">
    <property type="term" value="C:plasma membrane"/>
    <property type="evidence" value="ECO:0007669"/>
    <property type="project" value="UniProtKB-SubCell"/>
</dbReference>
<dbReference type="GO" id="GO:0043025">
    <property type="term" value="C:neuronal cell body"/>
    <property type="evidence" value="ECO:0007669"/>
    <property type="project" value="TreeGrafter"/>
</dbReference>
<keyword evidence="3 8" id="KW-0812">Transmembrane</keyword>
<dbReference type="Pfam" id="PF08395">
    <property type="entry name" value="7tm_7"/>
    <property type="match status" value="1"/>
</dbReference>
<evidence type="ECO:0000256" key="8">
    <source>
        <dbReference type="RuleBase" id="RU363108"/>
    </source>
</evidence>
<comment type="function">
    <text evidence="8">Gustatory receptor which mediates acceptance or avoidance behavior, depending on its substrates.</text>
</comment>
<evidence type="ECO:0000256" key="4">
    <source>
        <dbReference type="ARBA" id="ARBA00022989"/>
    </source>
</evidence>
<keyword evidence="4 8" id="KW-1133">Transmembrane helix</keyword>
<evidence type="ECO:0000256" key="2">
    <source>
        <dbReference type="ARBA" id="ARBA00022475"/>
    </source>
</evidence>
<dbReference type="GO" id="GO:0007165">
    <property type="term" value="P:signal transduction"/>
    <property type="evidence" value="ECO:0007669"/>
    <property type="project" value="UniProtKB-KW"/>
</dbReference>
<feature type="transmembrane region" description="Helical" evidence="8">
    <location>
        <begin position="169"/>
        <end position="189"/>
    </location>
</feature>
<dbReference type="PANTHER" id="PTHR21143">
    <property type="entry name" value="INVERTEBRATE GUSTATORY RECEPTOR"/>
    <property type="match status" value="1"/>
</dbReference>
<feature type="transmembrane region" description="Helical" evidence="8">
    <location>
        <begin position="271"/>
        <end position="291"/>
    </location>
</feature>
<organism evidence="9 10">
    <name type="scientific">Zootermopsis nevadensis</name>
    <name type="common">Dampwood termite</name>
    <dbReference type="NCBI Taxonomy" id="136037"/>
    <lineage>
        <taxon>Eukaryota</taxon>
        <taxon>Metazoa</taxon>
        <taxon>Ecdysozoa</taxon>
        <taxon>Arthropoda</taxon>
        <taxon>Hexapoda</taxon>
        <taxon>Insecta</taxon>
        <taxon>Pterygota</taxon>
        <taxon>Neoptera</taxon>
        <taxon>Polyneoptera</taxon>
        <taxon>Dictyoptera</taxon>
        <taxon>Blattodea</taxon>
        <taxon>Blattoidea</taxon>
        <taxon>Termitoidae</taxon>
        <taxon>Termopsidae</taxon>
        <taxon>Zootermopsis</taxon>
    </lineage>
</organism>
<protein>
    <recommendedName>
        <fullName evidence="8">Gustatory receptor</fullName>
    </recommendedName>
</protein>
<evidence type="ECO:0000256" key="7">
    <source>
        <dbReference type="ARBA" id="ARBA00023224"/>
    </source>
</evidence>
<comment type="subcellular location">
    <subcellularLocation>
        <location evidence="1 8">Cell membrane</location>
        <topology evidence="1 8">Multi-pass membrane protein</topology>
    </subcellularLocation>
</comment>
<evidence type="ECO:0000313" key="10">
    <source>
        <dbReference type="Proteomes" id="UP000027135"/>
    </source>
</evidence>
<feature type="transmembrane region" description="Helical" evidence="8">
    <location>
        <begin position="201"/>
        <end position="226"/>
    </location>
</feature>